<dbReference type="Proteomes" id="UP000001968">
    <property type="component" value="Chromosome"/>
</dbReference>
<feature type="transmembrane region" description="Helical" evidence="8">
    <location>
        <begin position="215"/>
        <end position="232"/>
    </location>
</feature>
<evidence type="ECO:0000256" key="6">
    <source>
        <dbReference type="ARBA" id="ARBA00022989"/>
    </source>
</evidence>
<gene>
    <name evidence="9" type="ordered locus">Swol_1192</name>
</gene>
<evidence type="ECO:0000256" key="1">
    <source>
        <dbReference type="ARBA" id="ARBA00004141"/>
    </source>
</evidence>
<evidence type="ECO:0000256" key="7">
    <source>
        <dbReference type="ARBA" id="ARBA00023136"/>
    </source>
</evidence>
<comment type="similarity">
    <text evidence="2">Belongs to the amino acid-polyamine-organocation (APC) superfamily. Spore germination protein (SGP) (TC 2.A.3.9) family.</text>
</comment>
<dbReference type="NCBIfam" id="TIGR00912">
    <property type="entry name" value="2A0309"/>
    <property type="match status" value="1"/>
</dbReference>
<keyword evidence="4" id="KW-0309">Germination</keyword>
<feature type="transmembrane region" description="Helical" evidence="8">
    <location>
        <begin position="304"/>
        <end position="322"/>
    </location>
</feature>
<keyword evidence="7 8" id="KW-0472">Membrane</keyword>
<evidence type="ECO:0000256" key="4">
    <source>
        <dbReference type="ARBA" id="ARBA00022544"/>
    </source>
</evidence>
<dbReference type="AlphaFoldDB" id="Q0AXQ3"/>
<keyword evidence="10" id="KW-1185">Reference proteome</keyword>
<dbReference type="PANTHER" id="PTHR34975:SF2">
    <property type="entry name" value="SPORE GERMINATION PROTEIN A2"/>
    <property type="match status" value="1"/>
</dbReference>
<name>Q0AXQ3_SYNWW</name>
<feature type="transmembrane region" description="Helical" evidence="8">
    <location>
        <begin position="267"/>
        <end position="292"/>
    </location>
</feature>
<dbReference type="eggNOG" id="COG0531">
    <property type="taxonomic scope" value="Bacteria"/>
</dbReference>
<feature type="transmembrane region" description="Helical" evidence="8">
    <location>
        <begin position="12"/>
        <end position="32"/>
    </location>
</feature>
<dbReference type="GO" id="GO:0009847">
    <property type="term" value="P:spore germination"/>
    <property type="evidence" value="ECO:0007669"/>
    <property type="project" value="InterPro"/>
</dbReference>
<feature type="transmembrane region" description="Helical" evidence="8">
    <location>
        <begin position="111"/>
        <end position="132"/>
    </location>
</feature>
<evidence type="ECO:0008006" key="11">
    <source>
        <dbReference type="Google" id="ProtNLM"/>
    </source>
</evidence>
<dbReference type="Pfam" id="PF03845">
    <property type="entry name" value="Spore_permease"/>
    <property type="match status" value="1"/>
</dbReference>
<dbReference type="PANTHER" id="PTHR34975">
    <property type="entry name" value="SPORE GERMINATION PROTEIN A2"/>
    <property type="match status" value="1"/>
</dbReference>
<comment type="subcellular location">
    <subcellularLocation>
        <location evidence="1">Membrane</location>
        <topology evidence="1">Multi-pass membrane protein</topology>
    </subcellularLocation>
</comment>
<evidence type="ECO:0000256" key="5">
    <source>
        <dbReference type="ARBA" id="ARBA00022692"/>
    </source>
</evidence>
<evidence type="ECO:0000256" key="8">
    <source>
        <dbReference type="SAM" id="Phobius"/>
    </source>
</evidence>
<evidence type="ECO:0000313" key="10">
    <source>
        <dbReference type="Proteomes" id="UP000001968"/>
    </source>
</evidence>
<evidence type="ECO:0000313" key="9">
    <source>
        <dbReference type="EMBL" id="ABI68501.1"/>
    </source>
</evidence>
<dbReference type="HOGENOM" id="CLU_047547_1_1_9"/>
<reference evidence="10" key="1">
    <citation type="journal article" date="2010" name="Environ. Microbiol.">
        <title>The genome of Syntrophomonas wolfei: new insights into syntrophic metabolism and biohydrogen production.</title>
        <authorList>
            <person name="Sieber J.R."/>
            <person name="Sims D.R."/>
            <person name="Han C."/>
            <person name="Kim E."/>
            <person name="Lykidis A."/>
            <person name="Lapidus A.L."/>
            <person name="McDonnald E."/>
            <person name="Rohlin L."/>
            <person name="Culley D.E."/>
            <person name="Gunsalus R."/>
            <person name="McInerney M.J."/>
        </authorList>
    </citation>
    <scope>NUCLEOTIDE SEQUENCE [LARGE SCALE GENOMIC DNA]</scope>
    <source>
        <strain evidence="10">DSM 2245B / Goettingen</strain>
    </source>
</reference>
<evidence type="ECO:0000256" key="3">
    <source>
        <dbReference type="ARBA" id="ARBA00022448"/>
    </source>
</evidence>
<feature type="transmembrane region" description="Helical" evidence="8">
    <location>
        <begin position="38"/>
        <end position="59"/>
    </location>
</feature>
<dbReference type="KEGG" id="swo:Swol_1192"/>
<dbReference type="OrthoDB" id="1675410at2"/>
<feature type="transmembrane region" description="Helical" evidence="8">
    <location>
        <begin position="334"/>
        <end position="353"/>
    </location>
</feature>
<keyword evidence="3" id="KW-0813">Transport</keyword>
<feature type="transmembrane region" description="Helical" evidence="8">
    <location>
        <begin position="79"/>
        <end position="99"/>
    </location>
</feature>
<dbReference type="InterPro" id="IPR004761">
    <property type="entry name" value="Spore_GerAB"/>
</dbReference>
<dbReference type="GO" id="GO:0016020">
    <property type="term" value="C:membrane"/>
    <property type="evidence" value="ECO:0007669"/>
    <property type="project" value="UniProtKB-SubCell"/>
</dbReference>
<dbReference type="STRING" id="335541.Swol_1192"/>
<sequence>MSLENGKISSFQLSVLIIGFVFGASVIIAPGQGAEHDAWIAIALGLMEGLIIAGIFTALARHFKGKTLVEINSLVYGKILGNFISILFIWYLFHLGALVLNNYSRFLKLELYPATPKTLTLILIILVCASTVRRGIEVLARCSLILVTLTIIMAIFDTLLVVPHMVLHNLMPILDIPLGKLLWSSHGTAVFPFGDAVAFLMVLAFVNKPEKGRSAVFKGIMIAGLVLIGVAVRNAAVLGQMNAIYTYPTYITAQVIDVGDVLTRVEVLVAINLITMGFFKISVAYYGTVLGLAQVFNLQSYRPLILPIGILMVILALTNVSNTAEMFDFANQGYPIYTVPFQIAIPLITLFVAKLRKLPKIGGEEI</sequence>
<keyword evidence="5 8" id="KW-0812">Transmembrane</keyword>
<feature type="transmembrane region" description="Helical" evidence="8">
    <location>
        <begin position="186"/>
        <end position="206"/>
    </location>
</feature>
<protein>
    <recommendedName>
        <fullName evidence="11">Spore germination protein</fullName>
    </recommendedName>
</protein>
<organism evidence="9 10">
    <name type="scientific">Syntrophomonas wolfei subsp. wolfei (strain DSM 2245B / Goettingen)</name>
    <dbReference type="NCBI Taxonomy" id="335541"/>
    <lineage>
        <taxon>Bacteria</taxon>
        <taxon>Bacillati</taxon>
        <taxon>Bacillota</taxon>
        <taxon>Clostridia</taxon>
        <taxon>Eubacteriales</taxon>
        <taxon>Syntrophomonadaceae</taxon>
        <taxon>Syntrophomonas</taxon>
    </lineage>
</organism>
<proteinExistence type="inferred from homology"/>
<keyword evidence="6 8" id="KW-1133">Transmembrane helix</keyword>
<feature type="transmembrane region" description="Helical" evidence="8">
    <location>
        <begin position="144"/>
        <end position="166"/>
    </location>
</feature>
<dbReference type="RefSeq" id="WP_011640604.1">
    <property type="nucleotide sequence ID" value="NC_008346.1"/>
</dbReference>
<accession>Q0AXQ3</accession>
<evidence type="ECO:0000256" key="2">
    <source>
        <dbReference type="ARBA" id="ARBA00007998"/>
    </source>
</evidence>
<dbReference type="EMBL" id="CP000448">
    <property type="protein sequence ID" value="ABI68501.1"/>
    <property type="molecule type" value="Genomic_DNA"/>
</dbReference>